<dbReference type="InterPro" id="IPR050589">
    <property type="entry name" value="Ikaros_C2H2-ZF"/>
</dbReference>
<feature type="region of interest" description="Disordered" evidence="12">
    <location>
        <begin position="101"/>
        <end position="131"/>
    </location>
</feature>
<dbReference type="GO" id="GO:0008270">
    <property type="term" value="F:zinc ion binding"/>
    <property type="evidence" value="ECO:0007669"/>
    <property type="project" value="UniProtKB-KW"/>
</dbReference>
<dbReference type="FunFam" id="3.30.160.60:FF:000110">
    <property type="entry name" value="Zinc finger protein-like"/>
    <property type="match status" value="1"/>
</dbReference>
<sequence>MISHQAASPAKSSSNNLRTSPRLFVDTVATQESHAGAASWKAKGSSIKQEPTPPAQPHEPSEAAGQPANVLDLLRIAAEMSEYLPVQVGQEQRQGLELVAEAETTQNSPSSSLSTTSTSPPRRQQTHPSLKPFTCGICSREFTRKHDFKRHATIHESGSFECDKCLVKFKRKDAMLRHQRLNRRCIRKQSDE</sequence>
<dbReference type="GO" id="GO:0000978">
    <property type="term" value="F:RNA polymerase II cis-regulatory region sequence-specific DNA binding"/>
    <property type="evidence" value="ECO:0007669"/>
    <property type="project" value="TreeGrafter"/>
</dbReference>
<evidence type="ECO:0000256" key="5">
    <source>
        <dbReference type="ARBA" id="ARBA00022771"/>
    </source>
</evidence>
<keyword evidence="8" id="KW-0238">DNA-binding</keyword>
<dbReference type="STRING" id="329046.A0A1Y2B9K5"/>
<dbReference type="PANTHER" id="PTHR24404:SF41">
    <property type="entry name" value="ZINC FINGER PROTEIN 613"/>
    <property type="match status" value="1"/>
</dbReference>
<dbReference type="SUPFAM" id="SSF57667">
    <property type="entry name" value="beta-beta-alpha zinc fingers"/>
    <property type="match status" value="1"/>
</dbReference>
<protein>
    <recommendedName>
        <fullName evidence="13">C2H2-type domain-containing protein</fullName>
    </recommendedName>
</protein>
<accession>A0A1Y2B9K5</accession>
<dbReference type="InterPro" id="IPR013087">
    <property type="entry name" value="Znf_C2H2_type"/>
</dbReference>
<comment type="similarity">
    <text evidence="2">Belongs to the krueppel C2H2-type zinc-finger protein family.</text>
</comment>
<comment type="caution">
    <text evidence="14">The sequence shown here is derived from an EMBL/GenBank/DDBJ whole genome shotgun (WGS) entry which is preliminary data.</text>
</comment>
<keyword evidence="10" id="KW-0539">Nucleus</keyword>
<evidence type="ECO:0000256" key="12">
    <source>
        <dbReference type="SAM" id="MobiDB-lite"/>
    </source>
</evidence>
<dbReference type="SMART" id="SM00355">
    <property type="entry name" value="ZnF_C2H2"/>
    <property type="match status" value="2"/>
</dbReference>
<dbReference type="Pfam" id="PF00096">
    <property type="entry name" value="zf-C2H2"/>
    <property type="match status" value="2"/>
</dbReference>
<keyword evidence="6" id="KW-0862">Zinc</keyword>
<evidence type="ECO:0000256" key="6">
    <source>
        <dbReference type="ARBA" id="ARBA00022833"/>
    </source>
</evidence>
<dbReference type="PANTHER" id="PTHR24404">
    <property type="entry name" value="ZINC FINGER PROTEIN"/>
    <property type="match status" value="1"/>
</dbReference>
<evidence type="ECO:0000256" key="1">
    <source>
        <dbReference type="ARBA" id="ARBA00004123"/>
    </source>
</evidence>
<dbReference type="EMBL" id="MCGO01000076">
    <property type="protein sequence ID" value="ORY31503.1"/>
    <property type="molecule type" value="Genomic_DNA"/>
</dbReference>
<dbReference type="OrthoDB" id="4748970at2759"/>
<feature type="compositionally biased region" description="Low complexity" evidence="12">
    <location>
        <begin position="33"/>
        <end position="46"/>
    </location>
</feature>
<evidence type="ECO:0000256" key="7">
    <source>
        <dbReference type="ARBA" id="ARBA00023015"/>
    </source>
</evidence>
<dbReference type="Gene3D" id="3.30.160.60">
    <property type="entry name" value="Classic Zinc Finger"/>
    <property type="match status" value="1"/>
</dbReference>
<evidence type="ECO:0000256" key="11">
    <source>
        <dbReference type="PROSITE-ProRule" id="PRU00042"/>
    </source>
</evidence>
<keyword evidence="3" id="KW-0479">Metal-binding</keyword>
<feature type="compositionally biased region" description="Low complexity" evidence="12">
    <location>
        <begin position="104"/>
        <end position="123"/>
    </location>
</feature>
<evidence type="ECO:0000256" key="2">
    <source>
        <dbReference type="ARBA" id="ARBA00006991"/>
    </source>
</evidence>
<evidence type="ECO:0000313" key="14">
    <source>
        <dbReference type="EMBL" id="ORY31503.1"/>
    </source>
</evidence>
<evidence type="ECO:0000256" key="3">
    <source>
        <dbReference type="ARBA" id="ARBA00022723"/>
    </source>
</evidence>
<organism evidence="14 15">
    <name type="scientific">Rhizoclosmatium globosum</name>
    <dbReference type="NCBI Taxonomy" id="329046"/>
    <lineage>
        <taxon>Eukaryota</taxon>
        <taxon>Fungi</taxon>
        <taxon>Fungi incertae sedis</taxon>
        <taxon>Chytridiomycota</taxon>
        <taxon>Chytridiomycota incertae sedis</taxon>
        <taxon>Chytridiomycetes</taxon>
        <taxon>Chytridiales</taxon>
        <taxon>Chytriomycetaceae</taxon>
        <taxon>Rhizoclosmatium</taxon>
    </lineage>
</organism>
<feature type="domain" description="C2H2-type" evidence="13">
    <location>
        <begin position="133"/>
        <end position="155"/>
    </location>
</feature>
<dbReference type="AlphaFoldDB" id="A0A1Y2B9K5"/>
<evidence type="ECO:0000256" key="4">
    <source>
        <dbReference type="ARBA" id="ARBA00022737"/>
    </source>
</evidence>
<reference evidence="14 15" key="1">
    <citation type="submission" date="2016-07" db="EMBL/GenBank/DDBJ databases">
        <title>Pervasive Adenine N6-methylation of Active Genes in Fungi.</title>
        <authorList>
            <consortium name="DOE Joint Genome Institute"/>
            <person name="Mondo S.J."/>
            <person name="Dannebaum R.O."/>
            <person name="Kuo R.C."/>
            <person name="Labutti K."/>
            <person name="Haridas S."/>
            <person name="Kuo A."/>
            <person name="Salamov A."/>
            <person name="Ahrendt S.R."/>
            <person name="Lipzen A."/>
            <person name="Sullivan W."/>
            <person name="Andreopoulos W.B."/>
            <person name="Clum A."/>
            <person name="Lindquist E."/>
            <person name="Daum C."/>
            <person name="Ramamoorthy G.K."/>
            <person name="Gryganskyi A."/>
            <person name="Culley D."/>
            <person name="Magnuson J.K."/>
            <person name="James T.Y."/>
            <person name="O'Malley M.A."/>
            <person name="Stajich J.E."/>
            <person name="Spatafora J.W."/>
            <person name="Visel A."/>
            <person name="Grigoriev I.V."/>
        </authorList>
    </citation>
    <scope>NUCLEOTIDE SEQUENCE [LARGE SCALE GENOMIC DNA]</scope>
    <source>
        <strain evidence="14 15">JEL800</strain>
    </source>
</reference>
<dbReference type="GO" id="GO:0003700">
    <property type="term" value="F:DNA-binding transcription factor activity"/>
    <property type="evidence" value="ECO:0007669"/>
    <property type="project" value="TreeGrafter"/>
</dbReference>
<dbReference type="PROSITE" id="PS50157">
    <property type="entry name" value="ZINC_FINGER_C2H2_2"/>
    <property type="match status" value="1"/>
</dbReference>
<name>A0A1Y2B9K5_9FUNG</name>
<comment type="subcellular location">
    <subcellularLocation>
        <location evidence="1">Nucleus</location>
    </subcellularLocation>
</comment>
<feature type="compositionally biased region" description="Polar residues" evidence="12">
    <location>
        <begin position="10"/>
        <end position="19"/>
    </location>
</feature>
<evidence type="ECO:0000259" key="13">
    <source>
        <dbReference type="PROSITE" id="PS50157"/>
    </source>
</evidence>
<keyword evidence="7" id="KW-0805">Transcription regulation</keyword>
<keyword evidence="15" id="KW-1185">Reference proteome</keyword>
<keyword evidence="9" id="KW-0804">Transcription</keyword>
<dbReference type="Proteomes" id="UP000193642">
    <property type="component" value="Unassembled WGS sequence"/>
</dbReference>
<evidence type="ECO:0000256" key="8">
    <source>
        <dbReference type="ARBA" id="ARBA00023125"/>
    </source>
</evidence>
<evidence type="ECO:0000256" key="10">
    <source>
        <dbReference type="ARBA" id="ARBA00023242"/>
    </source>
</evidence>
<dbReference type="GO" id="GO:0006357">
    <property type="term" value="P:regulation of transcription by RNA polymerase II"/>
    <property type="evidence" value="ECO:0007669"/>
    <property type="project" value="TreeGrafter"/>
</dbReference>
<dbReference type="PROSITE" id="PS00028">
    <property type="entry name" value="ZINC_FINGER_C2H2_1"/>
    <property type="match status" value="1"/>
</dbReference>
<evidence type="ECO:0000313" key="15">
    <source>
        <dbReference type="Proteomes" id="UP000193642"/>
    </source>
</evidence>
<dbReference type="GO" id="GO:0005634">
    <property type="term" value="C:nucleus"/>
    <property type="evidence" value="ECO:0007669"/>
    <property type="project" value="UniProtKB-SubCell"/>
</dbReference>
<feature type="region of interest" description="Disordered" evidence="12">
    <location>
        <begin position="1"/>
        <end position="67"/>
    </location>
</feature>
<proteinExistence type="inferred from homology"/>
<dbReference type="InterPro" id="IPR036236">
    <property type="entry name" value="Znf_C2H2_sf"/>
</dbReference>
<evidence type="ECO:0000256" key="9">
    <source>
        <dbReference type="ARBA" id="ARBA00023163"/>
    </source>
</evidence>
<keyword evidence="5 11" id="KW-0863">Zinc-finger</keyword>
<gene>
    <name evidence="14" type="ORF">BCR33DRAFT_771769</name>
</gene>
<keyword evidence="4" id="KW-0677">Repeat</keyword>